<evidence type="ECO:0000313" key="1">
    <source>
        <dbReference type="EMBL" id="KAK4538327.1"/>
    </source>
</evidence>
<proteinExistence type="predicted"/>
<keyword evidence="2" id="KW-1185">Reference proteome</keyword>
<dbReference type="AlphaFoldDB" id="A0AAV9J179"/>
<protein>
    <submittedName>
        <fullName evidence="1">Uncharacterized protein</fullName>
    </submittedName>
</protein>
<dbReference type="Proteomes" id="UP001301350">
    <property type="component" value="Unassembled WGS sequence"/>
</dbReference>
<sequence>MFVTSVTFSHRAAARPSSCTSRQLAWSGRRVRLARRCALWATAMDGGDAKAVEKKAEPKLSEAEVRAKVGQLKLQIHQVHRSLQVAESSRESDPADMWRSAAAEFSGVQLGQEKTAATGGRAANGGDADALRAQLDALKRELGKLDATALQDVLRATEGMKTQQDLVAEHETKTQRATNKSFQKVVKQDMDAPGKAPPKKKPAKGNIFQRAMGWVYRNEATLDEIEREIESI</sequence>
<evidence type="ECO:0000313" key="2">
    <source>
        <dbReference type="Proteomes" id="UP001301350"/>
    </source>
</evidence>
<dbReference type="EMBL" id="JANCYW010000017">
    <property type="protein sequence ID" value="KAK4538327.1"/>
    <property type="molecule type" value="Genomic_DNA"/>
</dbReference>
<accession>A0AAV9J179</accession>
<organism evidence="1 2">
    <name type="scientific">Cyanidium caldarium</name>
    <name type="common">Red alga</name>
    <dbReference type="NCBI Taxonomy" id="2771"/>
    <lineage>
        <taxon>Eukaryota</taxon>
        <taxon>Rhodophyta</taxon>
        <taxon>Bangiophyceae</taxon>
        <taxon>Cyanidiales</taxon>
        <taxon>Cyanidiaceae</taxon>
        <taxon>Cyanidium</taxon>
    </lineage>
</organism>
<gene>
    <name evidence="1" type="ORF">CDCA_CDCA17G4352</name>
</gene>
<reference evidence="1 2" key="1">
    <citation type="submission" date="2022-07" db="EMBL/GenBank/DDBJ databases">
        <title>Genome-wide signatures of adaptation to extreme environments.</title>
        <authorList>
            <person name="Cho C.H."/>
            <person name="Yoon H.S."/>
        </authorList>
    </citation>
    <scope>NUCLEOTIDE SEQUENCE [LARGE SCALE GENOMIC DNA]</scope>
    <source>
        <strain evidence="1 2">DBV 063 E5</strain>
    </source>
</reference>
<comment type="caution">
    <text evidence="1">The sequence shown here is derived from an EMBL/GenBank/DDBJ whole genome shotgun (WGS) entry which is preliminary data.</text>
</comment>
<name>A0AAV9J179_CYACA</name>